<dbReference type="CDD" id="cd03392">
    <property type="entry name" value="PAP2_like_2"/>
    <property type="match status" value="1"/>
</dbReference>
<feature type="transmembrane region" description="Helical" evidence="1">
    <location>
        <begin position="199"/>
        <end position="218"/>
    </location>
</feature>
<keyword evidence="1" id="KW-0472">Membrane</keyword>
<reference evidence="4" key="1">
    <citation type="submission" date="2011-03" db="EMBL/GenBank/DDBJ databases">
        <title>Draft genome sequence of Brevundimonas diminuta.</title>
        <authorList>
            <person name="Brown P.J.B."/>
            <person name="Buechlein A."/>
            <person name="Hemmerich C."/>
            <person name="Brun Y.V."/>
        </authorList>
    </citation>
    <scope>NUCLEOTIDE SEQUENCE [LARGE SCALE GENOMIC DNA]</scope>
    <source>
        <strain evidence="4">C19</strain>
    </source>
</reference>
<dbReference type="AlphaFoldDB" id="F4QK21"/>
<keyword evidence="1" id="KW-0812">Transmembrane</keyword>
<accession>F4QK21</accession>
<dbReference type="SUPFAM" id="SSF48317">
    <property type="entry name" value="Acid phosphatase/Vanadium-dependent haloperoxidase"/>
    <property type="match status" value="1"/>
</dbReference>
<sequence length="265" mass="28898">MKAYLLKRLPEPLKQEWRALAFFGLILIVMAGLFFEVMEEVFWEGDPFLAIDTATFRGLQSLRTPALDAVMVAITELGDTWVVVAVAAAVAVWLIHQRLWRVLTFWLIAIGGGSLINSAIKLAMQRARPGDLNYDGVSVFSFPSGHSTTNAVLYGFLLIILAREVPFKWRIPIVVVCVGLVGAVAISRLYLGAHWFSDVAGGLAFGSAWLALLALFYMWRPAGKLDPVRLLLVAGGALIIAGGLNIAFNHATDMARYAAVPEPTS</sequence>
<evidence type="ECO:0000256" key="1">
    <source>
        <dbReference type="SAM" id="Phobius"/>
    </source>
</evidence>
<dbReference type="STRING" id="715226.ABI_04800"/>
<dbReference type="HOGENOM" id="CLU_072573_3_0_5"/>
<keyword evidence="1" id="KW-1133">Transmembrane helix</keyword>
<dbReference type="InterPro" id="IPR000326">
    <property type="entry name" value="PAP2/HPO"/>
</dbReference>
<organism evidence="3 4">
    <name type="scientific">Asticcacaulis biprosthecium C19</name>
    <dbReference type="NCBI Taxonomy" id="715226"/>
    <lineage>
        <taxon>Bacteria</taxon>
        <taxon>Pseudomonadati</taxon>
        <taxon>Pseudomonadota</taxon>
        <taxon>Alphaproteobacteria</taxon>
        <taxon>Caulobacterales</taxon>
        <taxon>Caulobacteraceae</taxon>
        <taxon>Asticcacaulis</taxon>
    </lineage>
</organism>
<evidence type="ECO:0000313" key="4">
    <source>
        <dbReference type="Proteomes" id="UP000006512"/>
    </source>
</evidence>
<feature type="transmembrane region" description="Helical" evidence="1">
    <location>
        <begin position="173"/>
        <end position="193"/>
    </location>
</feature>
<dbReference type="OrthoDB" id="9801622at2"/>
<dbReference type="Pfam" id="PF01569">
    <property type="entry name" value="PAP2"/>
    <property type="match status" value="1"/>
</dbReference>
<feature type="transmembrane region" description="Helical" evidence="1">
    <location>
        <begin position="20"/>
        <end position="38"/>
    </location>
</feature>
<name>F4QK21_9CAUL</name>
<evidence type="ECO:0000313" key="3">
    <source>
        <dbReference type="EMBL" id="EGF92048.1"/>
    </source>
</evidence>
<dbReference type="eggNOG" id="COG0671">
    <property type="taxonomic scope" value="Bacteria"/>
</dbReference>
<feature type="domain" description="Phosphatidic acid phosphatase type 2/haloperoxidase" evidence="2">
    <location>
        <begin position="102"/>
        <end position="214"/>
    </location>
</feature>
<feature type="transmembrane region" description="Helical" evidence="1">
    <location>
        <begin position="102"/>
        <end position="120"/>
    </location>
</feature>
<feature type="transmembrane region" description="Helical" evidence="1">
    <location>
        <begin position="230"/>
        <end position="248"/>
    </location>
</feature>
<dbReference type="PANTHER" id="PTHR14969">
    <property type="entry name" value="SPHINGOSINE-1-PHOSPHATE PHOSPHOHYDROLASE"/>
    <property type="match status" value="1"/>
</dbReference>
<dbReference type="RefSeq" id="WP_006271218.1">
    <property type="nucleotide sequence ID" value="NZ_GL883077.1"/>
</dbReference>
<feature type="transmembrane region" description="Helical" evidence="1">
    <location>
        <begin position="140"/>
        <end position="161"/>
    </location>
</feature>
<dbReference type="SMART" id="SM00014">
    <property type="entry name" value="acidPPc"/>
    <property type="match status" value="1"/>
</dbReference>
<gene>
    <name evidence="3" type="ORF">ABI_04800</name>
</gene>
<proteinExistence type="predicted"/>
<dbReference type="PANTHER" id="PTHR14969:SF13">
    <property type="entry name" value="AT30094P"/>
    <property type="match status" value="1"/>
</dbReference>
<dbReference type="Proteomes" id="UP000006512">
    <property type="component" value="Unassembled WGS sequence"/>
</dbReference>
<keyword evidence="4" id="KW-1185">Reference proteome</keyword>
<dbReference type="Gene3D" id="1.20.144.10">
    <property type="entry name" value="Phosphatidic acid phosphatase type 2/haloperoxidase"/>
    <property type="match status" value="2"/>
</dbReference>
<dbReference type="EMBL" id="GL883077">
    <property type="protein sequence ID" value="EGF92048.1"/>
    <property type="molecule type" value="Genomic_DNA"/>
</dbReference>
<protein>
    <submittedName>
        <fullName evidence="3">PAP2 superfamily protein</fullName>
    </submittedName>
</protein>
<dbReference type="InterPro" id="IPR036938">
    <property type="entry name" value="PAP2/HPO_sf"/>
</dbReference>
<feature type="transmembrane region" description="Helical" evidence="1">
    <location>
        <begin position="69"/>
        <end position="95"/>
    </location>
</feature>
<evidence type="ECO:0000259" key="2">
    <source>
        <dbReference type="SMART" id="SM00014"/>
    </source>
</evidence>